<comment type="caution">
    <text evidence="3">The sequence shown here is derived from an EMBL/GenBank/DDBJ whole genome shotgun (WGS) entry which is preliminary data.</text>
</comment>
<evidence type="ECO:0000256" key="1">
    <source>
        <dbReference type="ARBA" id="ARBA00006484"/>
    </source>
</evidence>
<dbReference type="Proteomes" id="UP001501321">
    <property type="component" value="Unassembled WGS sequence"/>
</dbReference>
<dbReference type="PANTHER" id="PTHR42901:SF1">
    <property type="entry name" value="ALCOHOL DEHYDROGENASE"/>
    <property type="match status" value="1"/>
</dbReference>
<sequence length="245" mass="25742">MLDYQAPPTLLAGKCILITGATAGIGRTAALTFAAHGAQLVLLGRDPLKLRQLCEEIGASGALLPRYGVLDLATASQATTRACIAALALTRLDGLLLNAGVLGTLGPLAELDEQEWQRVLQVNVSANLWLIQTCLPLLQQAPQASLLLTSSGVGKRGRAGWGSYAISKFATEGMMQVLADELAGTGVRVNAINPGATRTAMRAAAKPDEDPLTLRTPAELMPLYLYLMGQHSLGLTGQSWDAQSK</sequence>
<evidence type="ECO:0000313" key="3">
    <source>
        <dbReference type="EMBL" id="GAA4502750.1"/>
    </source>
</evidence>
<dbReference type="InterPro" id="IPR002347">
    <property type="entry name" value="SDR_fam"/>
</dbReference>
<evidence type="ECO:0000256" key="2">
    <source>
        <dbReference type="ARBA" id="ARBA00023002"/>
    </source>
</evidence>
<dbReference type="PROSITE" id="PS00061">
    <property type="entry name" value="ADH_SHORT"/>
    <property type="match status" value="1"/>
</dbReference>
<dbReference type="InterPro" id="IPR036291">
    <property type="entry name" value="NAD(P)-bd_dom_sf"/>
</dbReference>
<dbReference type="PANTHER" id="PTHR42901">
    <property type="entry name" value="ALCOHOL DEHYDROGENASE"/>
    <property type="match status" value="1"/>
</dbReference>
<dbReference type="PRINTS" id="PR00081">
    <property type="entry name" value="GDHRDH"/>
</dbReference>
<dbReference type="Gene3D" id="3.40.50.720">
    <property type="entry name" value="NAD(P)-binding Rossmann-like Domain"/>
    <property type="match status" value="1"/>
</dbReference>
<dbReference type="RefSeq" id="WP_345014211.1">
    <property type="nucleotide sequence ID" value="NZ_BAABFC010000022.1"/>
</dbReference>
<organism evidence="3 4">
    <name type="scientific">Pseudaeromonas paramecii</name>
    <dbReference type="NCBI Taxonomy" id="2138166"/>
    <lineage>
        <taxon>Bacteria</taxon>
        <taxon>Pseudomonadati</taxon>
        <taxon>Pseudomonadota</taxon>
        <taxon>Gammaproteobacteria</taxon>
        <taxon>Aeromonadales</taxon>
        <taxon>Aeromonadaceae</taxon>
        <taxon>Pseudaeromonas</taxon>
    </lineage>
</organism>
<keyword evidence="4" id="KW-1185">Reference proteome</keyword>
<keyword evidence="2" id="KW-0560">Oxidoreductase</keyword>
<dbReference type="NCBIfam" id="NF006509">
    <property type="entry name" value="PRK08945.1"/>
    <property type="match status" value="1"/>
</dbReference>
<name>A0ABP8QKW8_9GAMM</name>
<comment type="similarity">
    <text evidence="1">Belongs to the short-chain dehydrogenases/reductases (SDR) family.</text>
</comment>
<evidence type="ECO:0000313" key="4">
    <source>
        <dbReference type="Proteomes" id="UP001501321"/>
    </source>
</evidence>
<dbReference type="InterPro" id="IPR020904">
    <property type="entry name" value="Sc_DH/Rdtase_CS"/>
</dbReference>
<dbReference type="EMBL" id="BAABFC010000022">
    <property type="protein sequence ID" value="GAA4502750.1"/>
    <property type="molecule type" value="Genomic_DNA"/>
</dbReference>
<reference evidence="4" key="1">
    <citation type="journal article" date="2019" name="Int. J. Syst. Evol. Microbiol.">
        <title>The Global Catalogue of Microorganisms (GCM) 10K type strain sequencing project: providing services to taxonomists for standard genome sequencing and annotation.</title>
        <authorList>
            <consortium name="The Broad Institute Genomics Platform"/>
            <consortium name="The Broad Institute Genome Sequencing Center for Infectious Disease"/>
            <person name="Wu L."/>
            <person name="Ma J."/>
        </authorList>
    </citation>
    <scope>NUCLEOTIDE SEQUENCE [LARGE SCALE GENOMIC DNA]</scope>
    <source>
        <strain evidence="4">JCM 32226</strain>
    </source>
</reference>
<proteinExistence type="inferred from homology"/>
<dbReference type="SUPFAM" id="SSF51735">
    <property type="entry name" value="NAD(P)-binding Rossmann-fold domains"/>
    <property type="match status" value="1"/>
</dbReference>
<accession>A0ABP8QKW8</accession>
<gene>
    <name evidence="3" type="ORF">GCM10023095_27990</name>
</gene>
<protein>
    <submittedName>
        <fullName evidence="3">YciK family oxidoreductase</fullName>
    </submittedName>
</protein>
<dbReference type="Pfam" id="PF00106">
    <property type="entry name" value="adh_short"/>
    <property type="match status" value="1"/>
</dbReference>